<evidence type="ECO:0000313" key="3">
    <source>
        <dbReference type="EMBL" id="GKU90070.1"/>
    </source>
</evidence>
<name>A0AAV5HYC5_9ROSI</name>
<accession>A0AAV5HYC5</accession>
<sequence>MAFAEGMDSNISSPTNSKSLKNALQFIPSFVPNSDGAIDVHVCEAGLIFYLRQDIPDLISENIESNIAEALQPSCGPAIVDQVEAKLGLKHEKLRASRHALAGYCNMFGACVLFILDEMRKKSAKEGLRTTGEGLDWGVLLCFGPDLTVETVVLHSVAT</sequence>
<reference evidence="3 4" key="1">
    <citation type="journal article" date="2021" name="Commun. Biol.">
        <title>The genome of Shorea leprosula (Dipterocarpaceae) highlights the ecological relevance of drought in aseasonal tropical rainforests.</title>
        <authorList>
            <person name="Ng K.K.S."/>
            <person name="Kobayashi M.J."/>
            <person name="Fawcett J.A."/>
            <person name="Hatakeyama M."/>
            <person name="Paape T."/>
            <person name="Ng C.H."/>
            <person name="Ang C.C."/>
            <person name="Tnah L.H."/>
            <person name="Lee C.T."/>
            <person name="Nishiyama T."/>
            <person name="Sese J."/>
            <person name="O'Brien M.J."/>
            <person name="Copetti D."/>
            <person name="Mohd Noor M.I."/>
            <person name="Ong R.C."/>
            <person name="Putra M."/>
            <person name="Sireger I.Z."/>
            <person name="Indrioko S."/>
            <person name="Kosugi Y."/>
            <person name="Izuno A."/>
            <person name="Isagi Y."/>
            <person name="Lee S.L."/>
            <person name="Shimizu K.K."/>
        </authorList>
    </citation>
    <scope>NUCLEOTIDE SEQUENCE [LARGE SCALE GENOMIC DNA]</scope>
    <source>
        <strain evidence="3">214</strain>
    </source>
</reference>
<keyword evidence="4" id="KW-1185">Reference proteome</keyword>
<dbReference type="InterPro" id="IPR016039">
    <property type="entry name" value="Thiolase-like"/>
</dbReference>
<dbReference type="SUPFAM" id="SSF53901">
    <property type="entry name" value="Thiolase-like"/>
    <property type="match status" value="1"/>
</dbReference>
<dbReference type="EMBL" id="BPVZ01000004">
    <property type="protein sequence ID" value="GKU90070.1"/>
    <property type="molecule type" value="Genomic_DNA"/>
</dbReference>
<evidence type="ECO:0000256" key="1">
    <source>
        <dbReference type="ARBA" id="ARBA00005531"/>
    </source>
</evidence>
<proteinExistence type="inferred from homology"/>
<dbReference type="InterPro" id="IPR011141">
    <property type="entry name" value="Polyketide_synthase_type-III"/>
</dbReference>
<gene>
    <name evidence="3" type="ORF">SLEP1_g4115</name>
</gene>
<organism evidence="3 4">
    <name type="scientific">Rubroshorea leprosula</name>
    <dbReference type="NCBI Taxonomy" id="152421"/>
    <lineage>
        <taxon>Eukaryota</taxon>
        <taxon>Viridiplantae</taxon>
        <taxon>Streptophyta</taxon>
        <taxon>Embryophyta</taxon>
        <taxon>Tracheophyta</taxon>
        <taxon>Spermatophyta</taxon>
        <taxon>Magnoliopsida</taxon>
        <taxon>eudicotyledons</taxon>
        <taxon>Gunneridae</taxon>
        <taxon>Pentapetalae</taxon>
        <taxon>rosids</taxon>
        <taxon>malvids</taxon>
        <taxon>Malvales</taxon>
        <taxon>Dipterocarpaceae</taxon>
        <taxon>Rubroshorea</taxon>
    </lineage>
</organism>
<dbReference type="Gene3D" id="3.40.47.10">
    <property type="match status" value="1"/>
</dbReference>
<dbReference type="PANTHER" id="PTHR11877">
    <property type="entry name" value="HYDROXYMETHYLGLUTARYL-COA SYNTHASE"/>
    <property type="match status" value="1"/>
</dbReference>
<comment type="caution">
    <text evidence="3">The sequence shown here is derived from an EMBL/GenBank/DDBJ whole genome shotgun (WGS) entry which is preliminary data.</text>
</comment>
<feature type="domain" description="Chalcone/stilbene synthase C-terminal" evidence="2">
    <location>
        <begin position="29"/>
        <end position="157"/>
    </location>
</feature>
<dbReference type="InterPro" id="IPR012328">
    <property type="entry name" value="Chalcone/stilbene_synt_C"/>
</dbReference>
<dbReference type="Pfam" id="PF02797">
    <property type="entry name" value="Chal_sti_synt_C"/>
    <property type="match status" value="1"/>
</dbReference>
<evidence type="ECO:0000313" key="4">
    <source>
        <dbReference type="Proteomes" id="UP001054252"/>
    </source>
</evidence>
<dbReference type="GO" id="GO:0016747">
    <property type="term" value="F:acyltransferase activity, transferring groups other than amino-acyl groups"/>
    <property type="evidence" value="ECO:0007669"/>
    <property type="project" value="InterPro"/>
</dbReference>
<dbReference type="PANTHER" id="PTHR11877:SF80">
    <property type="entry name" value="CHALCONE SYNTHASE 1"/>
    <property type="match status" value="1"/>
</dbReference>
<dbReference type="Proteomes" id="UP001054252">
    <property type="component" value="Unassembled WGS sequence"/>
</dbReference>
<dbReference type="AlphaFoldDB" id="A0AAV5HYC5"/>
<dbReference type="GO" id="GO:0030639">
    <property type="term" value="P:polyketide biosynthetic process"/>
    <property type="evidence" value="ECO:0007669"/>
    <property type="project" value="TreeGrafter"/>
</dbReference>
<comment type="similarity">
    <text evidence="1">Belongs to the thiolase-like superfamily. Chalcone/stilbene synthases family.</text>
</comment>
<evidence type="ECO:0000259" key="2">
    <source>
        <dbReference type="Pfam" id="PF02797"/>
    </source>
</evidence>
<protein>
    <recommendedName>
        <fullName evidence="2">Chalcone/stilbene synthase C-terminal domain-containing protein</fullName>
    </recommendedName>
</protein>